<comment type="caution">
    <text evidence="3">The sequence shown here is derived from an EMBL/GenBank/DDBJ whole genome shotgun (WGS) entry which is preliminary data.</text>
</comment>
<accession>A0AAD8SE81</accession>
<evidence type="ECO:0000259" key="2">
    <source>
        <dbReference type="Pfam" id="PF05678"/>
    </source>
</evidence>
<dbReference type="Proteomes" id="UP001231189">
    <property type="component" value="Unassembled WGS sequence"/>
</dbReference>
<reference evidence="3" key="1">
    <citation type="submission" date="2023-07" db="EMBL/GenBank/DDBJ databases">
        <title>A chromosome-level genome assembly of Lolium multiflorum.</title>
        <authorList>
            <person name="Chen Y."/>
            <person name="Copetti D."/>
            <person name="Kolliker R."/>
            <person name="Studer B."/>
        </authorList>
    </citation>
    <scope>NUCLEOTIDE SEQUENCE</scope>
    <source>
        <strain evidence="3">02402/16</strain>
        <tissue evidence="3">Leaf</tissue>
    </source>
</reference>
<proteinExistence type="predicted"/>
<evidence type="ECO:0000313" key="3">
    <source>
        <dbReference type="EMBL" id="KAK1650541.1"/>
    </source>
</evidence>
<evidence type="ECO:0000313" key="4">
    <source>
        <dbReference type="Proteomes" id="UP001231189"/>
    </source>
</evidence>
<protein>
    <recommendedName>
        <fullName evidence="2">VQ domain-containing protein</fullName>
    </recommendedName>
</protein>
<feature type="domain" description="VQ" evidence="2">
    <location>
        <begin position="153"/>
        <end position="179"/>
    </location>
</feature>
<feature type="region of interest" description="Disordered" evidence="1">
    <location>
        <begin position="123"/>
        <end position="142"/>
    </location>
</feature>
<organism evidence="3 4">
    <name type="scientific">Lolium multiflorum</name>
    <name type="common">Italian ryegrass</name>
    <name type="synonym">Lolium perenne subsp. multiflorum</name>
    <dbReference type="NCBI Taxonomy" id="4521"/>
    <lineage>
        <taxon>Eukaryota</taxon>
        <taxon>Viridiplantae</taxon>
        <taxon>Streptophyta</taxon>
        <taxon>Embryophyta</taxon>
        <taxon>Tracheophyta</taxon>
        <taxon>Spermatophyta</taxon>
        <taxon>Magnoliopsida</taxon>
        <taxon>Liliopsida</taxon>
        <taxon>Poales</taxon>
        <taxon>Poaceae</taxon>
        <taxon>BOP clade</taxon>
        <taxon>Pooideae</taxon>
        <taxon>Poodae</taxon>
        <taxon>Poeae</taxon>
        <taxon>Poeae Chloroplast Group 2 (Poeae type)</taxon>
        <taxon>Loliodinae</taxon>
        <taxon>Loliinae</taxon>
        <taxon>Lolium</taxon>
    </lineage>
</organism>
<dbReference type="AlphaFoldDB" id="A0AAD8SE81"/>
<dbReference type="Pfam" id="PF05678">
    <property type="entry name" value="VQ"/>
    <property type="match status" value="1"/>
</dbReference>
<gene>
    <name evidence="3" type="ORF">QYE76_068346</name>
</gene>
<evidence type="ECO:0000256" key="1">
    <source>
        <dbReference type="SAM" id="MobiDB-lite"/>
    </source>
</evidence>
<keyword evidence="4" id="KW-1185">Reference proteome</keyword>
<dbReference type="EMBL" id="JAUUTY010000004">
    <property type="protein sequence ID" value="KAK1650541.1"/>
    <property type="molecule type" value="Genomic_DNA"/>
</dbReference>
<sequence length="257" mass="28306">MTVLWRYWCECPHVPQFGRFLEPAEANPQPRKRSNILKTRFIILTLLSRGGTSLYKRPALSPIHFLISSSTQLGCELIDCAVRLTTLSRRTLSSRSYDQSYTREHIEIIEMDKLRVHHGQHNNGVTKTQVHHGKGSCKRRRGGGGKGIKVVYISSPMKLTASAEEFRAVVQELTGRYSNVADHDAPGVPSYFSSSSSSYSYGRASPTTTGTSTAPAAAQALPPTTTVTNAGAITPPFQSMYDQTGGAGLLYGQDYYW</sequence>
<dbReference type="InterPro" id="IPR039335">
    <property type="entry name" value="SIB1/2"/>
</dbReference>
<dbReference type="PANTHER" id="PTHR33624">
    <property type="entry name" value="SIGMA FACTOR BINDING PROTEIN 1, CHLOROPLASTIC"/>
    <property type="match status" value="1"/>
</dbReference>
<feature type="compositionally biased region" description="Basic residues" evidence="1">
    <location>
        <begin position="129"/>
        <end position="142"/>
    </location>
</feature>
<dbReference type="PANTHER" id="PTHR33624:SF17">
    <property type="entry name" value="OS07G0687400 PROTEIN"/>
    <property type="match status" value="1"/>
</dbReference>
<name>A0AAD8SE81_LOLMU</name>
<dbReference type="InterPro" id="IPR008889">
    <property type="entry name" value="VQ"/>
</dbReference>